<comment type="similarity">
    <text evidence="1 6">Belongs to the aldehyde dehydrogenase family.</text>
</comment>
<dbReference type="Gene3D" id="3.40.309.10">
    <property type="entry name" value="Aldehyde Dehydrogenase, Chain A, domain 2"/>
    <property type="match status" value="1"/>
</dbReference>
<dbReference type="InterPro" id="IPR016161">
    <property type="entry name" value="Ald_DH/histidinol_DH"/>
</dbReference>
<dbReference type="InterPro" id="IPR016160">
    <property type="entry name" value="Ald_DH_CS_CYS"/>
</dbReference>
<dbReference type="PROSITE" id="PS00070">
    <property type="entry name" value="ALDEHYDE_DEHYDR_CYS"/>
    <property type="match status" value="1"/>
</dbReference>
<name>A0A9P4ILD5_9PEZI</name>
<protein>
    <recommendedName>
        <fullName evidence="3">aldehyde dehydrogenase (NAD(+))</fullName>
        <ecNumber evidence="3">1.2.1.3</ecNumber>
    </recommendedName>
</protein>
<dbReference type="GO" id="GO:0004029">
    <property type="term" value="F:aldehyde dehydrogenase (NAD+) activity"/>
    <property type="evidence" value="ECO:0007669"/>
    <property type="project" value="UniProtKB-EC"/>
</dbReference>
<feature type="domain" description="Aldehyde dehydrogenase" evidence="7">
    <location>
        <begin position="18"/>
        <end position="490"/>
    </location>
</feature>
<dbReference type="AlphaFoldDB" id="A0A9P4ILD5"/>
<dbReference type="InterPro" id="IPR029510">
    <property type="entry name" value="Ald_DH_CS_GLU"/>
</dbReference>
<comment type="catalytic activity">
    <reaction evidence="4">
        <text>an aldehyde + NAD(+) + H2O = a carboxylate + NADH + 2 H(+)</text>
        <dbReference type="Rhea" id="RHEA:16185"/>
        <dbReference type="ChEBI" id="CHEBI:15377"/>
        <dbReference type="ChEBI" id="CHEBI:15378"/>
        <dbReference type="ChEBI" id="CHEBI:17478"/>
        <dbReference type="ChEBI" id="CHEBI:29067"/>
        <dbReference type="ChEBI" id="CHEBI:57540"/>
        <dbReference type="ChEBI" id="CHEBI:57945"/>
        <dbReference type="EC" id="1.2.1.3"/>
    </reaction>
</comment>
<evidence type="ECO:0000256" key="2">
    <source>
        <dbReference type="ARBA" id="ARBA00023002"/>
    </source>
</evidence>
<reference evidence="8" key="1">
    <citation type="journal article" date="2020" name="Stud. Mycol.">
        <title>101 Dothideomycetes genomes: a test case for predicting lifestyles and emergence of pathogens.</title>
        <authorList>
            <person name="Haridas S."/>
            <person name="Albert R."/>
            <person name="Binder M."/>
            <person name="Bloem J."/>
            <person name="Labutti K."/>
            <person name="Salamov A."/>
            <person name="Andreopoulos B."/>
            <person name="Baker S."/>
            <person name="Barry K."/>
            <person name="Bills G."/>
            <person name="Bluhm B."/>
            <person name="Cannon C."/>
            <person name="Castanera R."/>
            <person name="Culley D."/>
            <person name="Daum C."/>
            <person name="Ezra D."/>
            <person name="Gonzalez J."/>
            <person name="Henrissat B."/>
            <person name="Kuo A."/>
            <person name="Liang C."/>
            <person name="Lipzen A."/>
            <person name="Lutzoni F."/>
            <person name="Magnuson J."/>
            <person name="Mondo S."/>
            <person name="Nolan M."/>
            <person name="Ohm R."/>
            <person name="Pangilinan J."/>
            <person name="Park H.-J."/>
            <person name="Ramirez L."/>
            <person name="Alfaro M."/>
            <person name="Sun H."/>
            <person name="Tritt A."/>
            <person name="Yoshinaga Y."/>
            <person name="Zwiers L.-H."/>
            <person name="Turgeon B."/>
            <person name="Goodwin S."/>
            <person name="Spatafora J."/>
            <person name="Crous P."/>
            <person name="Grigoriev I."/>
        </authorList>
    </citation>
    <scope>NUCLEOTIDE SEQUENCE</scope>
    <source>
        <strain evidence="8">CBS 133067</strain>
    </source>
</reference>
<accession>A0A9P4ILD5</accession>
<evidence type="ECO:0000313" key="9">
    <source>
        <dbReference type="Proteomes" id="UP000799772"/>
    </source>
</evidence>
<evidence type="ECO:0000256" key="5">
    <source>
        <dbReference type="PROSITE-ProRule" id="PRU10007"/>
    </source>
</evidence>
<keyword evidence="2 6" id="KW-0560">Oxidoreductase</keyword>
<sequence length="518" mass="55804">MAIDTYRMWVGGAEKPGSGEQIPVEDPATKEIFAYCHSASPEDVNTAVKTAYDTHKSGVWGKATRFERADVLDKIADLLQANLKPLIALEVLQTGRAFREMNAQVPSLVKWYKYYAAVLRTEERPVVPTSGKLHNWIDRVPIGVIAQITPFNHPLLIATKKIAPALAGGNCLVVKPSELTPISTILLGKLFKDAGLPDGVFNVIPGYGIGTGKALIEHPLVNKIDITGSTNAGRAIGAVAGQKLNSFTAELGGKAPLVVFEKADMELAVNGIAFASFIASGQTCIAATRILVQNSIMDQLIPKLKAKCESIFRRMGSPNTAECAMGPMVSERQLDNVAKIVDEAVKQGVSIVTGGEQMSGKSQIDDQDFSKGYYYPPTVLNDSPKAKITDTRLWKEEAFGPVIVVVGFDSEDEAVALANDSEFGLGAALWTTDLSQAFRVSERIDAGITWVNTHHRNDPSSPWGGMGNSGVGSENGIVADAYNAYTKMKSTIINYASTEESLASDDWFREDGGSVRYN</sequence>
<organism evidence="8 9">
    <name type="scientific">Rhizodiscina lignyota</name>
    <dbReference type="NCBI Taxonomy" id="1504668"/>
    <lineage>
        <taxon>Eukaryota</taxon>
        <taxon>Fungi</taxon>
        <taxon>Dikarya</taxon>
        <taxon>Ascomycota</taxon>
        <taxon>Pezizomycotina</taxon>
        <taxon>Dothideomycetes</taxon>
        <taxon>Pleosporomycetidae</taxon>
        <taxon>Aulographales</taxon>
        <taxon>Rhizodiscinaceae</taxon>
        <taxon>Rhizodiscina</taxon>
    </lineage>
</organism>
<dbReference type="EMBL" id="ML978123">
    <property type="protein sequence ID" value="KAF2101408.1"/>
    <property type="molecule type" value="Genomic_DNA"/>
</dbReference>
<gene>
    <name evidence="8" type="ORF">NA57DRAFT_33965</name>
</gene>
<dbReference type="CDD" id="cd07114">
    <property type="entry name" value="ALDH_DhaS"/>
    <property type="match status" value="1"/>
</dbReference>
<feature type="active site" evidence="5">
    <location>
        <position position="250"/>
    </location>
</feature>
<evidence type="ECO:0000313" key="8">
    <source>
        <dbReference type="EMBL" id="KAF2101408.1"/>
    </source>
</evidence>
<dbReference type="EC" id="1.2.1.3" evidence="3"/>
<dbReference type="InterPro" id="IPR015590">
    <property type="entry name" value="Aldehyde_DH_dom"/>
</dbReference>
<dbReference type="Pfam" id="PF00171">
    <property type="entry name" value="Aldedh"/>
    <property type="match status" value="1"/>
</dbReference>
<keyword evidence="9" id="KW-1185">Reference proteome</keyword>
<dbReference type="Gene3D" id="3.40.605.10">
    <property type="entry name" value="Aldehyde Dehydrogenase, Chain A, domain 1"/>
    <property type="match status" value="1"/>
</dbReference>
<proteinExistence type="inferred from homology"/>
<comment type="caution">
    <text evidence="8">The sequence shown here is derived from an EMBL/GenBank/DDBJ whole genome shotgun (WGS) entry which is preliminary data.</text>
</comment>
<evidence type="ECO:0000256" key="4">
    <source>
        <dbReference type="ARBA" id="ARBA00049194"/>
    </source>
</evidence>
<dbReference type="SUPFAM" id="SSF53720">
    <property type="entry name" value="ALDH-like"/>
    <property type="match status" value="1"/>
</dbReference>
<dbReference type="InterPro" id="IPR016162">
    <property type="entry name" value="Ald_DH_N"/>
</dbReference>
<evidence type="ECO:0000256" key="6">
    <source>
        <dbReference type="RuleBase" id="RU003345"/>
    </source>
</evidence>
<dbReference type="OrthoDB" id="310895at2759"/>
<dbReference type="FunFam" id="3.40.309.10:FF:000009">
    <property type="entry name" value="Aldehyde dehydrogenase A"/>
    <property type="match status" value="1"/>
</dbReference>
<evidence type="ECO:0000259" key="7">
    <source>
        <dbReference type="Pfam" id="PF00171"/>
    </source>
</evidence>
<dbReference type="PROSITE" id="PS00687">
    <property type="entry name" value="ALDEHYDE_DEHYDR_GLU"/>
    <property type="match status" value="1"/>
</dbReference>
<dbReference type="InterPro" id="IPR016163">
    <property type="entry name" value="Ald_DH_C"/>
</dbReference>
<dbReference type="Proteomes" id="UP000799772">
    <property type="component" value="Unassembled WGS sequence"/>
</dbReference>
<dbReference type="PANTHER" id="PTHR11699">
    <property type="entry name" value="ALDEHYDE DEHYDROGENASE-RELATED"/>
    <property type="match status" value="1"/>
</dbReference>
<evidence type="ECO:0000256" key="1">
    <source>
        <dbReference type="ARBA" id="ARBA00009986"/>
    </source>
</evidence>
<evidence type="ECO:0000256" key="3">
    <source>
        <dbReference type="ARBA" id="ARBA00024226"/>
    </source>
</evidence>
<dbReference type="FunFam" id="3.40.605.10:FF:000007">
    <property type="entry name" value="NAD/NADP-dependent betaine aldehyde dehydrogenase"/>
    <property type="match status" value="1"/>
</dbReference>